<comment type="caution">
    <text evidence="2">The sequence shown here is derived from an EMBL/GenBank/DDBJ whole genome shotgun (WGS) entry which is preliminary data.</text>
</comment>
<dbReference type="Proteomes" id="UP000681610">
    <property type="component" value="Unassembled WGS sequence"/>
</dbReference>
<dbReference type="InterPro" id="IPR018712">
    <property type="entry name" value="Tle1-like_cat"/>
</dbReference>
<evidence type="ECO:0000313" key="3">
    <source>
        <dbReference type="Proteomes" id="UP000681610"/>
    </source>
</evidence>
<sequence length="138" mass="16162">MRVDRKTPIIFNFVGLFDTVASFGLIHKNDVSQLNLKMGAKPNKVVHLIASDEYRENFKLTNIDSTIKQDEFLYRIQEQILKYAKENDGINSIKVHLSKDDLHKLRHQYLHRSNQDDDIVAMYGRYKEGKLKRDILQG</sequence>
<protein>
    <submittedName>
        <fullName evidence="2">DUF2235 domain-containing protein</fullName>
    </submittedName>
</protein>
<feature type="domain" description="T6SS Phospholipase effector Tle1-like catalytic" evidence="1">
    <location>
        <begin position="9"/>
        <end position="70"/>
    </location>
</feature>
<organism evidence="2 3">
    <name type="scientific">Capnocytophaga bilenii</name>
    <dbReference type="NCBI Taxonomy" id="2819369"/>
    <lineage>
        <taxon>Bacteria</taxon>
        <taxon>Pseudomonadati</taxon>
        <taxon>Bacteroidota</taxon>
        <taxon>Flavobacteriia</taxon>
        <taxon>Flavobacteriales</taxon>
        <taxon>Flavobacteriaceae</taxon>
        <taxon>Capnocytophaga</taxon>
    </lineage>
</organism>
<dbReference type="EMBL" id="JAGDYP010000001">
    <property type="protein sequence ID" value="MBO1882875.1"/>
    <property type="molecule type" value="Genomic_DNA"/>
</dbReference>
<accession>A0ABS3PU57</accession>
<dbReference type="Pfam" id="PF09994">
    <property type="entry name" value="T6SS_Tle1-like_cat"/>
    <property type="match status" value="1"/>
</dbReference>
<reference evidence="2 3" key="1">
    <citation type="submission" date="2021-03" db="EMBL/GenBank/DDBJ databases">
        <title>Isolation and description of Capnocytophaga bilenii sp. nov., a novel Capnocytophaga species, isolated from a gingivitis subject.</title>
        <authorList>
            <person name="Antezack A."/>
            <person name="Monnet-Corti V."/>
            <person name="La Scola B."/>
        </authorList>
    </citation>
    <scope>NUCLEOTIDE SEQUENCE [LARGE SCALE GENOMIC DNA]</scope>
    <source>
        <strain evidence="2 3">Marseille-Q4570</strain>
    </source>
</reference>
<gene>
    <name evidence="2" type="ORF">J4N46_00070</name>
</gene>
<name>A0ABS3PU57_9FLAO</name>
<keyword evidence="3" id="KW-1185">Reference proteome</keyword>
<evidence type="ECO:0000259" key="1">
    <source>
        <dbReference type="Pfam" id="PF09994"/>
    </source>
</evidence>
<evidence type="ECO:0000313" key="2">
    <source>
        <dbReference type="EMBL" id="MBO1882875.1"/>
    </source>
</evidence>
<proteinExistence type="predicted"/>